<protein>
    <submittedName>
        <fullName evidence="3">Rv1355c family protein</fullName>
    </submittedName>
</protein>
<evidence type="ECO:0000256" key="1">
    <source>
        <dbReference type="SAM" id="MobiDB-lite"/>
    </source>
</evidence>
<dbReference type="Gene3D" id="3.40.109.10">
    <property type="entry name" value="NADH Oxidase"/>
    <property type="match status" value="1"/>
</dbReference>
<dbReference type="EMBL" id="BAABJP010000007">
    <property type="protein sequence ID" value="GAA5150860.1"/>
    <property type="molecule type" value="Genomic_DNA"/>
</dbReference>
<proteinExistence type="predicted"/>
<dbReference type="Gene3D" id="3.40.50.720">
    <property type="entry name" value="NAD(P)-binding Rossmann-like Domain"/>
    <property type="match status" value="1"/>
</dbReference>
<dbReference type="InterPro" id="IPR045886">
    <property type="entry name" value="ThiF/MoeB/HesA"/>
</dbReference>
<reference evidence="4" key="1">
    <citation type="journal article" date="2019" name="Int. J. Syst. Evol. Microbiol.">
        <title>The Global Catalogue of Microorganisms (GCM) 10K type strain sequencing project: providing services to taxonomists for standard genome sequencing and annotation.</title>
        <authorList>
            <consortium name="The Broad Institute Genomics Platform"/>
            <consortium name="The Broad Institute Genome Sequencing Center for Infectious Disease"/>
            <person name="Wu L."/>
            <person name="Ma J."/>
        </authorList>
    </citation>
    <scope>NUCLEOTIDE SEQUENCE [LARGE SCALE GENOMIC DNA]</scope>
    <source>
        <strain evidence="4">JCM 18303</strain>
    </source>
</reference>
<feature type="region of interest" description="Disordered" evidence="1">
    <location>
        <begin position="762"/>
        <end position="781"/>
    </location>
</feature>
<dbReference type="Proteomes" id="UP001428817">
    <property type="component" value="Unassembled WGS sequence"/>
</dbReference>
<sequence length="781" mass="84520">MPQEAHVSEDPRGRLRRLADRGTDHADSADAAGWRPTLFRLDRNGTDGLTALLDSGAVRRVHDRLADQLRALVATRRPADRHPAAELERRAWAFLVGRHPADHGTWVWYPWSGTLVHTLPEAEYRELRTARNRHKITTTEQRRLAGTRIGVVGLSVGNAAAVTLALEGIGGAFKIADLDRLELSNLNRIRGRLADLGAEKTVLAARQMFDVDPYLEIERWAGGIRPENVDEFLLGGGKLDLVVEECDDLHLKVLIRERARAHRIPVLMDTSDRGMLDVERFDLEPDRPVFHGLAPSVRAADLCGLAAPDKIPFMLAILDEERLSTRAAACLPEVGHTLETWPQLASGVALGGAVVADTARRLLLGEPVPSGRYYVDPDALVAPGAGLHHTPPTVPTATAGSDAPALPPEPRRGAVCAEAARWIAAVGTLAPSAHNAQPWSLTWRGDAARLECRHDPARDLPSLDFEHGATWVAFGALAENLELASAHLGLRADTRTWPDPDDPALVCTVTLTPGPASPRVPIEVVGRRATNRRRGPRRPLGAGLAPLLEAACAEAGGRLRLLAAEPELAEIGALIGAGDRLSLLNEPMHRDAMAGYRWTPEEARARPYGLDLATAELTGAEQAVFRVLRQWRVMACLSEFGGGRALEDLARSSVAGASAVGLITVPGTARESYLRGGRAMQRLWLAATAHDVALQPMTALPYLFARLERGGGQGLDQGERASLRALRTRYRRLFDTGTDEAEVLLFRLAHVAAPSARSLRRPLDQAFSSSRGSGSGTAGWR</sequence>
<feature type="domain" description="THIF-type NAD/FAD binding fold" evidence="2">
    <location>
        <begin position="132"/>
        <end position="366"/>
    </location>
</feature>
<keyword evidence="4" id="KW-1185">Reference proteome</keyword>
<dbReference type="CDD" id="cd01483">
    <property type="entry name" value="E1_enzyme_family"/>
    <property type="match status" value="1"/>
</dbReference>
<evidence type="ECO:0000313" key="3">
    <source>
        <dbReference type="EMBL" id="GAA5150860.1"/>
    </source>
</evidence>
<name>A0ABP9PR49_9PSEU</name>
<dbReference type="InterPro" id="IPR000594">
    <property type="entry name" value="ThiF_NAD_FAD-bd"/>
</dbReference>
<evidence type="ECO:0000313" key="4">
    <source>
        <dbReference type="Proteomes" id="UP001428817"/>
    </source>
</evidence>
<accession>A0ABP9PR49</accession>
<dbReference type="NCBIfam" id="NF005901">
    <property type="entry name" value="PRK07877.1"/>
    <property type="match status" value="1"/>
</dbReference>
<gene>
    <name evidence="3" type="ORF">GCM10023321_16920</name>
</gene>
<dbReference type="InterPro" id="IPR035985">
    <property type="entry name" value="Ubiquitin-activating_enz"/>
</dbReference>
<comment type="caution">
    <text evidence="3">The sequence shown here is derived from an EMBL/GenBank/DDBJ whole genome shotgun (WGS) entry which is preliminary data.</text>
</comment>
<dbReference type="SUPFAM" id="SSF69572">
    <property type="entry name" value="Activating enzymes of the ubiquitin-like proteins"/>
    <property type="match status" value="1"/>
</dbReference>
<feature type="region of interest" description="Disordered" evidence="1">
    <location>
        <begin position="386"/>
        <end position="411"/>
    </location>
</feature>
<dbReference type="PANTHER" id="PTHR43267">
    <property type="entry name" value="TRNA THREONYLCARBAMOYLADENOSINE DEHYDRATASE"/>
    <property type="match status" value="1"/>
</dbReference>
<dbReference type="SUPFAM" id="SSF55469">
    <property type="entry name" value="FMN-dependent nitroreductase-like"/>
    <property type="match status" value="1"/>
</dbReference>
<dbReference type="InterPro" id="IPR000415">
    <property type="entry name" value="Nitroreductase-like"/>
</dbReference>
<evidence type="ECO:0000259" key="2">
    <source>
        <dbReference type="Pfam" id="PF00899"/>
    </source>
</evidence>
<organism evidence="3 4">
    <name type="scientific">Pseudonocardia eucalypti</name>
    <dbReference type="NCBI Taxonomy" id="648755"/>
    <lineage>
        <taxon>Bacteria</taxon>
        <taxon>Bacillati</taxon>
        <taxon>Actinomycetota</taxon>
        <taxon>Actinomycetes</taxon>
        <taxon>Pseudonocardiales</taxon>
        <taxon>Pseudonocardiaceae</taxon>
        <taxon>Pseudonocardia</taxon>
    </lineage>
</organism>
<dbReference type="Pfam" id="PF00899">
    <property type="entry name" value="ThiF"/>
    <property type="match status" value="1"/>
</dbReference>
<dbReference type="PANTHER" id="PTHR43267:SF3">
    <property type="entry name" value="THIF PROTEIN"/>
    <property type="match status" value="1"/>
</dbReference>